<dbReference type="AlphaFoldDB" id="A0A8S2ZWA5"/>
<accession>A0A8S2ZWA5</accession>
<protein>
    <submittedName>
        <fullName evidence="1">Uncharacterized protein</fullName>
    </submittedName>
</protein>
<reference evidence="1" key="1">
    <citation type="submission" date="2021-02" db="EMBL/GenBank/DDBJ databases">
        <authorList>
            <person name="Nowell W R."/>
        </authorList>
    </citation>
    <scope>NUCLEOTIDE SEQUENCE</scope>
</reference>
<evidence type="ECO:0000313" key="1">
    <source>
        <dbReference type="EMBL" id="CAF4666491.1"/>
    </source>
</evidence>
<organism evidence="1 2">
    <name type="scientific">Rotaria magnacalcarata</name>
    <dbReference type="NCBI Taxonomy" id="392030"/>
    <lineage>
        <taxon>Eukaryota</taxon>
        <taxon>Metazoa</taxon>
        <taxon>Spiralia</taxon>
        <taxon>Gnathifera</taxon>
        <taxon>Rotifera</taxon>
        <taxon>Eurotatoria</taxon>
        <taxon>Bdelloidea</taxon>
        <taxon>Philodinida</taxon>
        <taxon>Philodinidae</taxon>
        <taxon>Rotaria</taxon>
    </lineage>
</organism>
<feature type="non-terminal residue" evidence="1">
    <location>
        <position position="1"/>
    </location>
</feature>
<name>A0A8S2ZWA5_9BILA</name>
<dbReference type="Proteomes" id="UP000681720">
    <property type="component" value="Unassembled WGS sequence"/>
</dbReference>
<evidence type="ECO:0000313" key="2">
    <source>
        <dbReference type="Proteomes" id="UP000681720"/>
    </source>
</evidence>
<comment type="caution">
    <text evidence="1">The sequence shown here is derived from an EMBL/GenBank/DDBJ whole genome shotgun (WGS) entry which is preliminary data.</text>
</comment>
<sequence>PKCKNGKDIELKFGLDGFVITIGRIRTSAARKSTIESNTIQLRSPLCLFNNI</sequence>
<gene>
    <name evidence="1" type="ORF">GIL414_LOCUS41708</name>
</gene>
<dbReference type="EMBL" id="CAJOBJ010118866">
    <property type="protein sequence ID" value="CAF4666491.1"/>
    <property type="molecule type" value="Genomic_DNA"/>
</dbReference>
<proteinExistence type="predicted"/>